<dbReference type="PANTHER" id="PTHR12862:SF0">
    <property type="entry name" value="N-ACETYL-D-GLUCOSAMINE KINASE"/>
    <property type="match status" value="1"/>
</dbReference>
<evidence type="ECO:0000313" key="6">
    <source>
        <dbReference type="EMBL" id="RWS27089.1"/>
    </source>
</evidence>
<dbReference type="AlphaFoldDB" id="A0A443SHV6"/>
<comment type="caution">
    <text evidence="6">The sequence shown here is derived from an EMBL/GenBank/DDBJ whole genome shotgun (WGS) entry which is preliminary data.</text>
</comment>
<keyword evidence="7" id="KW-1185">Reference proteome</keyword>
<dbReference type="Pfam" id="PF01869">
    <property type="entry name" value="BcrAD_BadFG"/>
    <property type="match status" value="1"/>
</dbReference>
<gene>
    <name evidence="6" type="ORF">B4U80_05336</name>
</gene>
<dbReference type="InterPro" id="IPR043129">
    <property type="entry name" value="ATPase_NBD"/>
</dbReference>
<evidence type="ECO:0000259" key="5">
    <source>
        <dbReference type="Pfam" id="PF01869"/>
    </source>
</evidence>
<proteinExistence type="inferred from homology"/>
<dbReference type="STRING" id="299467.A0A443SHV6"/>
<dbReference type="SUPFAM" id="SSF53067">
    <property type="entry name" value="Actin-like ATPase domain"/>
    <property type="match status" value="2"/>
</dbReference>
<comment type="similarity">
    <text evidence="1">Belongs to the eukaryotic-type N-acetylglucosamine kinase family.</text>
</comment>
<organism evidence="6 7">
    <name type="scientific">Leptotrombidium deliense</name>
    <dbReference type="NCBI Taxonomy" id="299467"/>
    <lineage>
        <taxon>Eukaryota</taxon>
        <taxon>Metazoa</taxon>
        <taxon>Ecdysozoa</taxon>
        <taxon>Arthropoda</taxon>
        <taxon>Chelicerata</taxon>
        <taxon>Arachnida</taxon>
        <taxon>Acari</taxon>
        <taxon>Acariformes</taxon>
        <taxon>Trombidiformes</taxon>
        <taxon>Prostigmata</taxon>
        <taxon>Anystina</taxon>
        <taxon>Parasitengona</taxon>
        <taxon>Trombiculoidea</taxon>
        <taxon>Trombiculidae</taxon>
        <taxon>Leptotrombidium</taxon>
    </lineage>
</organism>
<dbReference type="PANTHER" id="PTHR12862">
    <property type="entry name" value="BADF TYPE ATPASE DOMAIN-CONTAINING PROTEIN"/>
    <property type="match status" value="1"/>
</dbReference>
<dbReference type="InterPro" id="IPR039758">
    <property type="entry name" value="NAGK-like"/>
</dbReference>
<name>A0A443SHV6_9ACAR</name>
<keyword evidence="6" id="KW-0418">Kinase</keyword>
<reference evidence="6 7" key="1">
    <citation type="journal article" date="2018" name="Gigascience">
        <title>Genomes of trombidid mites reveal novel predicted allergens and laterally-transferred genes associated with secondary metabolism.</title>
        <authorList>
            <person name="Dong X."/>
            <person name="Chaisiri K."/>
            <person name="Xia D."/>
            <person name="Armstrong S.D."/>
            <person name="Fang Y."/>
            <person name="Donnelly M.J."/>
            <person name="Kadowaki T."/>
            <person name="McGarry J.W."/>
            <person name="Darby A.C."/>
            <person name="Makepeace B.L."/>
        </authorList>
    </citation>
    <scope>NUCLEOTIDE SEQUENCE [LARGE SCALE GENOMIC DNA]</scope>
    <source>
        <strain evidence="6">UoL-UT</strain>
    </source>
</reference>
<feature type="domain" description="ATPase BadF/BadG/BcrA/BcrD type" evidence="5">
    <location>
        <begin position="6"/>
        <end position="311"/>
    </location>
</feature>
<accession>A0A443SHV6</accession>
<dbReference type="InterPro" id="IPR002731">
    <property type="entry name" value="ATPase_BadF"/>
</dbReference>
<evidence type="ECO:0000256" key="1">
    <source>
        <dbReference type="ARBA" id="ARBA00006198"/>
    </source>
</evidence>
<dbReference type="VEuPathDB" id="VectorBase:LDEU004951"/>
<evidence type="ECO:0000256" key="4">
    <source>
        <dbReference type="ARBA" id="ARBA00031123"/>
    </source>
</evidence>
<evidence type="ECO:0000313" key="7">
    <source>
        <dbReference type="Proteomes" id="UP000288716"/>
    </source>
</evidence>
<dbReference type="EC" id="2.7.1.59" evidence="2"/>
<sequence length="334" mass="35353">MQVFAGIEGGASFSKGVLVSENGAVLSTIEDAPSTNYLLVGSDVCNARIAEIIETLEKKASIDSAVVVVGIGLCLSGCEDETANDEFARNLLQKYPNLAKRVVVGSDTLAAIMSANPKGGIVLISGTGSNSLLLNPDGKTKKCGGWGHMLGDNGSGYWIVNKTIVAILNAEDNFNPLPYDIQGAKKLILEHFGMKEMIEILKPAYINFSKTQFAAMCAKLAALANSGDGLCAHIFKEAGKELGLHVVALFPFADKRLLEAEGGLTVVCCGSVFKSWNLLKDGFLSALGSSVKELTLLQLTRSAALGAAFFAAKTCGFQLPIDFDNTSVLYHHKL</sequence>
<evidence type="ECO:0000256" key="2">
    <source>
        <dbReference type="ARBA" id="ARBA00012122"/>
    </source>
</evidence>
<dbReference type="Proteomes" id="UP000288716">
    <property type="component" value="Unassembled WGS sequence"/>
</dbReference>
<protein>
    <recommendedName>
        <fullName evidence="3">N-acetyl-D-glucosamine kinase</fullName>
        <ecNumber evidence="2">2.7.1.59</ecNumber>
    </recommendedName>
    <alternativeName>
        <fullName evidence="4">GlcNAc kinase</fullName>
    </alternativeName>
</protein>
<evidence type="ECO:0000256" key="3">
    <source>
        <dbReference type="ARBA" id="ARBA00014974"/>
    </source>
</evidence>
<dbReference type="EMBL" id="NCKV01002262">
    <property type="protein sequence ID" value="RWS27089.1"/>
    <property type="molecule type" value="Genomic_DNA"/>
</dbReference>
<keyword evidence="6" id="KW-0808">Transferase</keyword>
<dbReference type="GO" id="GO:0045127">
    <property type="term" value="F:N-acetylglucosamine kinase activity"/>
    <property type="evidence" value="ECO:0007669"/>
    <property type="project" value="UniProtKB-EC"/>
</dbReference>
<dbReference type="Gene3D" id="3.30.420.40">
    <property type="match status" value="1"/>
</dbReference>
<dbReference type="OrthoDB" id="311172at2759"/>